<evidence type="ECO:0000313" key="2">
    <source>
        <dbReference type="Proteomes" id="UP000032142"/>
    </source>
</evidence>
<protein>
    <submittedName>
        <fullName evidence="1">Uncharacterized protein</fullName>
    </submittedName>
</protein>
<organism evidence="1 2">
    <name type="scientific">Gossypium arboreum</name>
    <name type="common">Tree cotton</name>
    <name type="synonym">Gossypium nanking</name>
    <dbReference type="NCBI Taxonomy" id="29729"/>
    <lineage>
        <taxon>Eukaryota</taxon>
        <taxon>Viridiplantae</taxon>
        <taxon>Streptophyta</taxon>
        <taxon>Embryophyta</taxon>
        <taxon>Tracheophyta</taxon>
        <taxon>Spermatophyta</taxon>
        <taxon>Magnoliopsida</taxon>
        <taxon>eudicotyledons</taxon>
        <taxon>Gunneridae</taxon>
        <taxon>Pentapetalae</taxon>
        <taxon>rosids</taxon>
        <taxon>malvids</taxon>
        <taxon>Malvales</taxon>
        <taxon>Malvaceae</taxon>
        <taxon>Malvoideae</taxon>
        <taxon>Gossypium</taxon>
    </lineage>
</organism>
<comment type="caution">
    <text evidence="1">The sequence shown here is derived from an EMBL/GenBank/DDBJ whole genome shotgun (WGS) entry which is preliminary data.</text>
</comment>
<accession>A0A0B0N873</accession>
<name>A0A0B0N873_GOSAR</name>
<dbReference type="EMBL" id="JRRC01511439">
    <property type="protein sequence ID" value="KHG08832.1"/>
    <property type="molecule type" value="Genomic_DNA"/>
</dbReference>
<gene>
    <name evidence="1" type="ORF">F383_36282</name>
</gene>
<reference evidence="2" key="1">
    <citation type="submission" date="2014-09" db="EMBL/GenBank/DDBJ databases">
        <authorList>
            <person name="Mudge J."/>
            <person name="Ramaraj T."/>
            <person name="Lindquist I.E."/>
            <person name="Bharti A.K."/>
            <person name="Sundararajan A."/>
            <person name="Cameron C.T."/>
            <person name="Woodward J.E."/>
            <person name="May G.D."/>
            <person name="Brubaker C."/>
            <person name="Broadhvest J."/>
            <person name="Wilkins T.A."/>
        </authorList>
    </citation>
    <scope>NUCLEOTIDE SEQUENCE</scope>
    <source>
        <strain evidence="2">cv. AKA8401</strain>
    </source>
</reference>
<keyword evidence="2" id="KW-1185">Reference proteome</keyword>
<evidence type="ECO:0000313" key="1">
    <source>
        <dbReference type="EMBL" id="KHG08832.1"/>
    </source>
</evidence>
<sequence length="20" mass="2421">MPVVLHVITHRKFYVMTYVS</sequence>
<dbReference type="AlphaFoldDB" id="A0A0B0N873"/>
<proteinExistence type="predicted"/>
<dbReference type="Proteomes" id="UP000032142">
    <property type="component" value="Unassembled WGS sequence"/>
</dbReference>